<dbReference type="Proteomes" id="UP000005974">
    <property type="component" value="Unassembled WGS sequence"/>
</dbReference>
<accession>I9F0V2</accession>
<dbReference type="InterPro" id="IPR041437">
    <property type="entry name" value="GH115_C"/>
</dbReference>
<dbReference type="PATRIC" id="fig|997876.3.peg.4860"/>
<evidence type="ECO:0000256" key="1">
    <source>
        <dbReference type="ARBA" id="ARBA00022801"/>
    </source>
</evidence>
<dbReference type="HOGENOM" id="CLU_004852_0_0_10"/>
<dbReference type="EMBL" id="AGXJ01000092">
    <property type="protein sequence ID" value="EIY26474.1"/>
    <property type="molecule type" value="Genomic_DNA"/>
</dbReference>
<dbReference type="PANTHER" id="PTHR37842:SF2">
    <property type="entry name" value="GYLCOSYL HYDROLASE 115 C-TERMINAL DOMAIN-CONTAINING PROTEIN"/>
    <property type="match status" value="1"/>
</dbReference>
<dbReference type="PANTHER" id="PTHR37842">
    <property type="match status" value="1"/>
</dbReference>
<dbReference type="SUPFAM" id="SSF55545">
    <property type="entry name" value="beta-N-acetylhexosaminidase-like domain"/>
    <property type="match status" value="1"/>
</dbReference>
<sequence>MRHTIIHLLLLMIVVKANGFELKSGHTIHIACDTTEMEPVVKSALKMLVNDFQAVLSSDVCIGKEGNIIINKDTTLLDKRKEAFQLKVSDDQLYVTGSDAHGVAYGILEISRLIGVSPWEWWADVMPLKRSSFSLANGYVNLQAPSVEFRGIFINDEDWGLMPWSSLHYEPWHKPGRIGPKTNARIFELMLRLRANTYWPAMHECTQPFFLTQGNREVAEQYGIYIGGSHCEPMASSTAGEWRKRGKGEYDYVNNSKNVYEFWEQRVKEVANQPILYTIGMRGVHDGAMNGAKTIKEQKAVLQHVFADQRHLLQQYVNQDVTKVPQVFIPYKEVMDIYDAGLEVPEDVCLMWCDDNYGYIHHFPTDEERQRKGGNGVYYHISYWGRPHDYLWLGTFSPALLYQQMTTAYDSGIQKLWVLNVGDIKPAEYQIELFMDMAWDIHSVRKQGITKHLSHFLQREFGNQLGKRLLPLMKEHYRLAYIRKPEFMGNTREEEYHTNDYRIIKDMPWSEKYIDTRLAAYQKLEDEVETCFNKVIPERQDAYFQLVKYPLQASAEMNKKILYAQKARHGLESWSKSDAAFDSIASLTRIYNIGFHNNSKWHRMMDFQPRRLPVFEPVDHKAATSPIIKERKYIAKWNGADCTNGDYSPCEGLGYEEKAIAIPKNKSVNYTFDAINTDSVEIEVHLLPCHPIEGKSIRIALSLDGQQIPASNYETYGRSEIWKENVLRNKAILHFTLPLSQNEKHCLQVKAIDKGVILDQLFVFPKTQ</sequence>
<keyword evidence="4" id="KW-1185">Reference proteome</keyword>
<evidence type="ECO:0000259" key="2">
    <source>
        <dbReference type="Pfam" id="PF17829"/>
    </source>
</evidence>
<protein>
    <recommendedName>
        <fullName evidence="2">Gylcosyl hydrolase 115 C-terminal domain-containing protein</fullName>
    </recommendedName>
</protein>
<proteinExistence type="predicted"/>
<dbReference type="AlphaFoldDB" id="I9F0V2"/>
<feature type="domain" description="Gylcosyl hydrolase 115 C-terminal" evidence="2">
    <location>
        <begin position="663"/>
        <end position="763"/>
    </location>
</feature>
<dbReference type="Pfam" id="PF17829">
    <property type="entry name" value="GH115_C"/>
    <property type="match status" value="1"/>
</dbReference>
<dbReference type="InterPro" id="IPR031924">
    <property type="entry name" value="GH115"/>
</dbReference>
<dbReference type="OrthoDB" id="8727830at2"/>
<dbReference type="Gene3D" id="3.30.379.10">
    <property type="entry name" value="Chitobiase/beta-hexosaminidase domain 2-like"/>
    <property type="match status" value="1"/>
</dbReference>
<dbReference type="Gene3D" id="1.20.58.2150">
    <property type="match status" value="1"/>
</dbReference>
<dbReference type="InterPro" id="IPR029018">
    <property type="entry name" value="Hex-like_dom2"/>
</dbReference>
<dbReference type="Gene3D" id="3.20.20.520">
    <property type="entry name" value="Glycosyl hydrolase family 115"/>
    <property type="match status" value="1"/>
</dbReference>
<dbReference type="InterPro" id="IPR042301">
    <property type="entry name" value="GH115_sf"/>
</dbReference>
<dbReference type="GO" id="GO:0005975">
    <property type="term" value="P:carbohydrate metabolic process"/>
    <property type="evidence" value="ECO:0007669"/>
    <property type="project" value="UniProtKB-ARBA"/>
</dbReference>
<reference evidence="3 4" key="1">
    <citation type="submission" date="2012-02" db="EMBL/GenBank/DDBJ databases">
        <title>The Genome Sequence of Bacteroides dorei CL02T12C06.</title>
        <authorList>
            <consortium name="The Broad Institute Genome Sequencing Platform"/>
            <person name="Earl A."/>
            <person name="Ward D."/>
            <person name="Feldgarden M."/>
            <person name="Gevers D."/>
            <person name="Zitomersky N.L."/>
            <person name="Coyne M.J."/>
            <person name="Comstock L.E."/>
            <person name="Young S.K."/>
            <person name="Zeng Q."/>
            <person name="Gargeya S."/>
            <person name="Fitzgerald M."/>
            <person name="Haas B."/>
            <person name="Abouelleil A."/>
            <person name="Alvarado L."/>
            <person name="Arachchi H.M."/>
            <person name="Berlin A."/>
            <person name="Chapman S.B."/>
            <person name="Gearin G."/>
            <person name="Goldberg J."/>
            <person name="Griggs A."/>
            <person name="Gujja S."/>
            <person name="Hansen M."/>
            <person name="Heiman D."/>
            <person name="Howarth C."/>
            <person name="Larimer J."/>
            <person name="Lui A."/>
            <person name="MacDonald P.J.P."/>
            <person name="McCowen C."/>
            <person name="Montmayeur A."/>
            <person name="Murphy C."/>
            <person name="Neiman D."/>
            <person name="Pearson M."/>
            <person name="Priest M."/>
            <person name="Roberts A."/>
            <person name="Saif S."/>
            <person name="Shea T."/>
            <person name="Sisk P."/>
            <person name="Stolte C."/>
            <person name="Sykes S."/>
            <person name="Wortman J."/>
            <person name="Nusbaum C."/>
            <person name="Birren B."/>
        </authorList>
    </citation>
    <scope>NUCLEOTIDE SEQUENCE [LARGE SCALE GENOMIC DNA]</scope>
    <source>
        <strain evidence="3 4">CL02T12C06</strain>
    </source>
</reference>
<evidence type="ECO:0000313" key="3">
    <source>
        <dbReference type="EMBL" id="EIY26474.1"/>
    </source>
</evidence>
<keyword evidence="1" id="KW-0378">Hydrolase</keyword>
<comment type="caution">
    <text evidence="3">The sequence shown here is derived from an EMBL/GenBank/DDBJ whole genome shotgun (WGS) entry which is preliminary data.</text>
</comment>
<dbReference type="GO" id="GO:0016787">
    <property type="term" value="F:hydrolase activity"/>
    <property type="evidence" value="ECO:0007669"/>
    <property type="project" value="UniProtKB-KW"/>
</dbReference>
<dbReference type="RefSeq" id="WP_007851025.1">
    <property type="nucleotide sequence ID" value="NZ_JH724139.1"/>
</dbReference>
<name>I9F0V2_9BACT</name>
<dbReference type="Pfam" id="PF15979">
    <property type="entry name" value="Glyco_hydro_115"/>
    <property type="match status" value="1"/>
</dbReference>
<dbReference type="Gene3D" id="2.60.120.1620">
    <property type="match status" value="1"/>
</dbReference>
<gene>
    <name evidence="3" type="ORF">HMPREF1064_04631</name>
</gene>
<organism evidence="3 4">
    <name type="scientific">Phocaeicola dorei CL02T12C06</name>
    <dbReference type="NCBI Taxonomy" id="997876"/>
    <lineage>
        <taxon>Bacteria</taxon>
        <taxon>Pseudomonadati</taxon>
        <taxon>Bacteroidota</taxon>
        <taxon>Bacteroidia</taxon>
        <taxon>Bacteroidales</taxon>
        <taxon>Bacteroidaceae</taxon>
        <taxon>Phocaeicola</taxon>
    </lineage>
</organism>
<evidence type="ECO:0000313" key="4">
    <source>
        <dbReference type="Proteomes" id="UP000005974"/>
    </source>
</evidence>